<dbReference type="GO" id="GO:0030514">
    <property type="term" value="P:negative regulation of BMP signaling pathway"/>
    <property type="evidence" value="ECO:0007669"/>
    <property type="project" value="TreeGrafter"/>
</dbReference>
<protein>
    <submittedName>
        <fullName evidence="9">Uncharacterized protein</fullName>
    </submittedName>
</protein>
<feature type="chain" id="PRO_5039550816" evidence="4">
    <location>
        <begin position="21"/>
        <end position="778"/>
    </location>
</feature>
<dbReference type="AlphaFoldDB" id="A0A9D4GPF9"/>
<feature type="domain" description="EGF-like" evidence="5">
    <location>
        <begin position="116"/>
        <end position="156"/>
    </location>
</feature>
<accession>A0A9D4GPF9</accession>
<keyword evidence="4" id="KW-0732">Signal</keyword>
<proteinExistence type="predicted"/>
<dbReference type="EMBL" id="JAIWYP010000005">
    <property type="protein sequence ID" value="KAH3820572.1"/>
    <property type="molecule type" value="Genomic_DNA"/>
</dbReference>
<feature type="domain" description="HYR" evidence="7">
    <location>
        <begin position="560"/>
        <end position="635"/>
    </location>
</feature>
<gene>
    <name evidence="9" type="ORF">DPMN_122316</name>
</gene>
<dbReference type="InterPro" id="IPR008197">
    <property type="entry name" value="WAP_dom"/>
</dbReference>
<feature type="disulfide bond" evidence="2">
    <location>
        <begin position="193"/>
        <end position="203"/>
    </location>
</feature>
<reference evidence="9" key="1">
    <citation type="journal article" date="2019" name="bioRxiv">
        <title>The Genome of the Zebra Mussel, Dreissena polymorpha: A Resource for Invasive Species Research.</title>
        <authorList>
            <person name="McCartney M.A."/>
            <person name="Auch B."/>
            <person name="Kono T."/>
            <person name="Mallez S."/>
            <person name="Zhang Y."/>
            <person name="Obille A."/>
            <person name="Becker A."/>
            <person name="Abrahante J.E."/>
            <person name="Garbe J."/>
            <person name="Badalamenti J.P."/>
            <person name="Herman A."/>
            <person name="Mangelson H."/>
            <person name="Liachko I."/>
            <person name="Sullivan S."/>
            <person name="Sone E.D."/>
            <person name="Koren S."/>
            <person name="Silverstein K.A.T."/>
            <person name="Beckman K.B."/>
            <person name="Gohl D.M."/>
        </authorList>
    </citation>
    <scope>NUCLEOTIDE SEQUENCE</scope>
    <source>
        <strain evidence="9">Duluth1</strain>
        <tissue evidence="9">Whole animal</tissue>
    </source>
</reference>
<feature type="domain" description="VWFC" evidence="6">
    <location>
        <begin position="273"/>
        <end position="334"/>
    </location>
</feature>
<feature type="disulfide bond" evidence="2">
    <location>
        <begin position="214"/>
        <end position="223"/>
    </location>
</feature>
<dbReference type="PROSITE" id="PS00022">
    <property type="entry name" value="EGF_1"/>
    <property type="match status" value="1"/>
</dbReference>
<dbReference type="PANTHER" id="PTHR46252:SF3">
    <property type="entry name" value="KIELIN_CHORDIN-LIKE PROTEIN"/>
    <property type="match status" value="1"/>
</dbReference>
<evidence type="ECO:0000259" key="7">
    <source>
        <dbReference type="PROSITE" id="PS50825"/>
    </source>
</evidence>
<dbReference type="PROSITE" id="PS50184">
    <property type="entry name" value="VWFC_2"/>
    <property type="match status" value="3"/>
</dbReference>
<feature type="domain" description="EGF-like" evidence="5">
    <location>
        <begin position="189"/>
        <end position="224"/>
    </location>
</feature>
<dbReference type="PROSITE" id="PS51390">
    <property type="entry name" value="WAP"/>
    <property type="match status" value="1"/>
</dbReference>
<dbReference type="SUPFAM" id="SSF57603">
    <property type="entry name" value="FnI-like domain"/>
    <property type="match status" value="3"/>
</dbReference>
<evidence type="ECO:0000313" key="10">
    <source>
        <dbReference type="Proteomes" id="UP000828390"/>
    </source>
</evidence>
<evidence type="ECO:0000256" key="2">
    <source>
        <dbReference type="PROSITE-ProRule" id="PRU00076"/>
    </source>
</evidence>
<evidence type="ECO:0000256" key="4">
    <source>
        <dbReference type="SAM" id="SignalP"/>
    </source>
</evidence>
<dbReference type="GO" id="GO:0045202">
    <property type="term" value="C:synapse"/>
    <property type="evidence" value="ECO:0007669"/>
    <property type="project" value="UniProtKB-SubCell"/>
</dbReference>
<dbReference type="PANTHER" id="PTHR46252">
    <property type="entry name" value="BRORIN FAMILY MEMBER"/>
    <property type="match status" value="1"/>
</dbReference>
<feature type="domain" description="WAP" evidence="8">
    <location>
        <begin position="226"/>
        <end position="272"/>
    </location>
</feature>
<dbReference type="Pfam" id="PF23334">
    <property type="entry name" value="VWC2L_2nd"/>
    <property type="match status" value="3"/>
</dbReference>
<dbReference type="SMART" id="SM00181">
    <property type="entry name" value="EGF"/>
    <property type="match status" value="2"/>
</dbReference>
<dbReference type="GO" id="GO:0030414">
    <property type="term" value="F:peptidase inhibitor activity"/>
    <property type="evidence" value="ECO:0007669"/>
    <property type="project" value="InterPro"/>
</dbReference>
<evidence type="ECO:0000259" key="5">
    <source>
        <dbReference type="PROSITE" id="PS50026"/>
    </source>
</evidence>
<dbReference type="Gene3D" id="2.10.25.10">
    <property type="entry name" value="Laminin"/>
    <property type="match status" value="2"/>
</dbReference>
<evidence type="ECO:0000259" key="8">
    <source>
        <dbReference type="PROSITE" id="PS51390"/>
    </source>
</evidence>
<keyword evidence="3" id="KW-1133">Transmembrane helix</keyword>
<sequence length="778" mass="85135">MFRIAVVLVVTIISFPCVFGTFWLEQKPSNCPSGDNGKHVCSSLLSNNFTCVTFDCCSNFESNASNGVDERHMFDRSHVLQNNPEEFTHCPVCYAKKACTLYQCFHSCCPGFTPDATGVCIAAAADQFCQNGGIQYKDGDMIKCRCQPDFEGSTCDRPVCNCTNGGMCTVQNGRPVCSCPSHYTGRQCEIPTCNIRCLNGGRCVINGNYEMCVCSPDFVGRLCEIPFRQPNTCPPVSSDRLYCEYKCNTNADCGADGVCCREGCSTVCRQTETSCQNGDMMFVVGQSYRPDPCTTCTCMPDGAMPCLAKSCAQPKCSGDITPVRKPGECCYTCPDNLAETNCKLRDMMFRVGQSYNPDPCMTCTCMPGGEMPCLAKSCAQPQCSGDTTPVRKPGECCYTCPDNLVETNCKLRDMMFRIGQSYNPDPCTTCRCMPGGEMPCLAKSCAPPQCSGDTTPVRKPGECCYTCPEIEVPKSANPTIMCPRDLLELYVPENGFEVLLDHNTTKVHAKDSIGHELQVTFVPPVARHCFCKDIRKIRVQAWAHDALGNKAFCEFDIVVRDKTPPVFATCPDDIYIFAEEKPCWTRPVPTDNVGIAKYSEIDKVPREVGVHKMSYVATDYDGNFGFCVFLISISGHGTPVADLPQGLKDRSMDDTRMGVSVGIPVGGVILVVGVVALIFYILRRKRSTPQTADTSGVSKPSFDNRMYAIPGRGMVRLPSYKAGMSPPPQYVSTVSLNATFPSNDPPPSYSNSGYMSVGETKQPEEHVYDSIHGEKSIV</sequence>
<dbReference type="SUPFAM" id="SSF57196">
    <property type="entry name" value="EGF/Laminin"/>
    <property type="match status" value="2"/>
</dbReference>
<evidence type="ECO:0000256" key="1">
    <source>
        <dbReference type="ARBA" id="ARBA00022737"/>
    </source>
</evidence>
<evidence type="ECO:0000259" key="6">
    <source>
        <dbReference type="PROSITE" id="PS50184"/>
    </source>
</evidence>
<dbReference type="InterPro" id="IPR001007">
    <property type="entry name" value="VWF_dom"/>
</dbReference>
<dbReference type="PROSITE" id="PS01208">
    <property type="entry name" value="VWFC_1"/>
    <property type="match status" value="2"/>
</dbReference>
<keyword evidence="3" id="KW-0812">Transmembrane</keyword>
<comment type="caution">
    <text evidence="2">Lacks conserved residue(s) required for the propagation of feature annotation.</text>
</comment>
<keyword evidence="3" id="KW-0472">Membrane</keyword>
<dbReference type="Proteomes" id="UP000828390">
    <property type="component" value="Unassembled WGS sequence"/>
</dbReference>
<evidence type="ECO:0000256" key="3">
    <source>
        <dbReference type="SAM" id="Phobius"/>
    </source>
</evidence>
<evidence type="ECO:0000313" key="9">
    <source>
        <dbReference type="EMBL" id="KAH3820572.1"/>
    </source>
</evidence>
<feature type="transmembrane region" description="Helical" evidence="3">
    <location>
        <begin position="661"/>
        <end position="682"/>
    </location>
</feature>
<dbReference type="SMART" id="SM00214">
    <property type="entry name" value="VWC"/>
    <property type="match status" value="3"/>
</dbReference>
<feature type="domain" description="VWFC" evidence="6">
    <location>
        <begin position="340"/>
        <end position="401"/>
    </location>
</feature>
<feature type="domain" description="VWFC" evidence="6">
    <location>
        <begin position="407"/>
        <end position="468"/>
    </location>
</feature>
<dbReference type="GO" id="GO:0005615">
    <property type="term" value="C:extracellular space"/>
    <property type="evidence" value="ECO:0007669"/>
    <property type="project" value="TreeGrafter"/>
</dbReference>
<dbReference type="InterPro" id="IPR000742">
    <property type="entry name" value="EGF"/>
</dbReference>
<keyword evidence="10" id="KW-1185">Reference proteome</keyword>
<dbReference type="Gene3D" id="6.20.200.20">
    <property type="match status" value="3"/>
</dbReference>
<dbReference type="InterPro" id="IPR042979">
    <property type="entry name" value="VWC2/VWC2L"/>
</dbReference>
<comment type="caution">
    <text evidence="9">The sequence shown here is derived from an EMBL/GenBank/DDBJ whole genome shotgun (WGS) entry which is preliminary data.</text>
</comment>
<keyword evidence="1" id="KW-0677">Repeat</keyword>
<dbReference type="InterPro" id="IPR003410">
    <property type="entry name" value="HYR_dom"/>
</dbReference>
<dbReference type="GO" id="GO:0032281">
    <property type="term" value="C:AMPA glutamate receptor complex"/>
    <property type="evidence" value="ECO:0007669"/>
    <property type="project" value="TreeGrafter"/>
</dbReference>
<feature type="disulfide bond" evidence="2">
    <location>
        <begin position="146"/>
        <end position="155"/>
    </location>
</feature>
<reference evidence="9" key="2">
    <citation type="submission" date="2020-11" db="EMBL/GenBank/DDBJ databases">
        <authorList>
            <person name="McCartney M.A."/>
            <person name="Auch B."/>
            <person name="Kono T."/>
            <person name="Mallez S."/>
            <person name="Becker A."/>
            <person name="Gohl D.M."/>
            <person name="Silverstein K.A.T."/>
            <person name="Koren S."/>
            <person name="Bechman K.B."/>
            <person name="Herman A."/>
            <person name="Abrahante J.E."/>
            <person name="Garbe J."/>
        </authorList>
    </citation>
    <scope>NUCLEOTIDE SEQUENCE</scope>
    <source>
        <strain evidence="9">Duluth1</strain>
        <tissue evidence="9">Whole animal</tissue>
    </source>
</reference>
<dbReference type="PROSITE" id="PS50825">
    <property type="entry name" value="HYR"/>
    <property type="match status" value="1"/>
</dbReference>
<dbReference type="OrthoDB" id="6131415at2759"/>
<keyword evidence="2" id="KW-0245">EGF-like domain</keyword>
<organism evidence="9 10">
    <name type="scientific">Dreissena polymorpha</name>
    <name type="common">Zebra mussel</name>
    <name type="synonym">Mytilus polymorpha</name>
    <dbReference type="NCBI Taxonomy" id="45954"/>
    <lineage>
        <taxon>Eukaryota</taxon>
        <taxon>Metazoa</taxon>
        <taxon>Spiralia</taxon>
        <taxon>Lophotrochozoa</taxon>
        <taxon>Mollusca</taxon>
        <taxon>Bivalvia</taxon>
        <taxon>Autobranchia</taxon>
        <taxon>Heteroconchia</taxon>
        <taxon>Euheterodonta</taxon>
        <taxon>Imparidentia</taxon>
        <taxon>Neoheterodontei</taxon>
        <taxon>Myida</taxon>
        <taxon>Dreissenoidea</taxon>
        <taxon>Dreissenidae</taxon>
        <taxon>Dreissena</taxon>
    </lineage>
</organism>
<keyword evidence="2" id="KW-1015">Disulfide bond</keyword>
<dbReference type="PROSITE" id="PS50026">
    <property type="entry name" value="EGF_3"/>
    <property type="match status" value="2"/>
</dbReference>
<feature type="signal peptide" evidence="4">
    <location>
        <begin position="1"/>
        <end position="20"/>
    </location>
</feature>
<name>A0A9D4GPF9_DREPO</name>